<proteinExistence type="predicted"/>
<evidence type="ECO:0000313" key="2">
    <source>
        <dbReference type="EMBL" id="RRT85243.1"/>
    </source>
</evidence>
<sequence length="244" mass="27603">MFHVLSGERERKKGRRAKALQMPAITQEENCTDQTGYPTRDSCWYRLRVKTDRIQSTVSDGQKVSGVPPCPRRLASEKLSVAASNTLRSMNRLQGDDCCCSSSPPPPPPFAFPILFQHPHIVDSIEEDPAGYFGSGQLQTGCRQMASRMEIWRRPSDYFAICLVVATQKAEDLRGKFRGRLRAGFVLAYRVTGKQYQDSYLTKLKLWIPPNPGVTIVTHRTDRTDAIDMEKSNERISTYTIIDV</sequence>
<dbReference type="Proteomes" id="UP000287651">
    <property type="component" value="Unassembled WGS sequence"/>
</dbReference>
<protein>
    <submittedName>
        <fullName evidence="2">Uncharacterized protein</fullName>
    </submittedName>
</protein>
<comment type="caution">
    <text evidence="2">The sequence shown here is derived from an EMBL/GenBank/DDBJ whole genome shotgun (WGS) entry which is preliminary data.</text>
</comment>
<dbReference type="AlphaFoldDB" id="A0A427B9X6"/>
<feature type="region of interest" description="Disordered" evidence="1">
    <location>
        <begin position="1"/>
        <end position="20"/>
    </location>
</feature>
<dbReference type="EMBL" id="AMZH03000150">
    <property type="protein sequence ID" value="RRT85243.1"/>
    <property type="molecule type" value="Genomic_DNA"/>
</dbReference>
<feature type="compositionally biased region" description="Basic and acidic residues" evidence="1">
    <location>
        <begin position="1"/>
        <end position="11"/>
    </location>
</feature>
<reference evidence="2 3" key="1">
    <citation type="journal article" date="2014" name="Agronomy (Basel)">
        <title>A Draft Genome Sequence for Ensete ventricosum, the Drought-Tolerant Tree Against Hunger.</title>
        <authorList>
            <person name="Harrison J."/>
            <person name="Moore K.A."/>
            <person name="Paszkiewicz K."/>
            <person name="Jones T."/>
            <person name="Grant M."/>
            <person name="Ambacheew D."/>
            <person name="Muzemil S."/>
            <person name="Studholme D.J."/>
        </authorList>
    </citation>
    <scope>NUCLEOTIDE SEQUENCE [LARGE SCALE GENOMIC DNA]</scope>
</reference>
<accession>A0A427B9X6</accession>
<evidence type="ECO:0000256" key="1">
    <source>
        <dbReference type="SAM" id="MobiDB-lite"/>
    </source>
</evidence>
<name>A0A427B9X6_ENSVE</name>
<gene>
    <name evidence="2" type="ORF">B296_00000791</name>
</gene>
<evidence type="ECO:0000313" key="3">
    <source>
        <dbReference type="Proteomes" id="UP000287651"/>
    </source>
</evidence>
<organism evidence="2 3">
    <name type="scientific">Ensete ventricosum</name>
    <name type="common">Abyssinian banana</name>
    <name type="synonym">Musa ensete</name>
    <dbReference type="NCBI Taxonomy" id="4639"/>
    <lineage>
        <taxon>Eukaryota</taxon>
        <taxon>Viridiplantae</taxon>
        <taxon>Streptophyta</taxon>
        <taxon>Embryophyta</taxon>
        <taxon>Tracheophyta</taxon>
        <taxon>Spermatophyta</taxon>
        <taxon>Magnoliopsida</taxon>
        <taxon>Liliopsida</taxon>
        <taxon>Zingiberales</taxon>
        <taxon>Musaceae</taxon>
        <taxon>Ensete</taxon>
    </lineage>
</organism>